<comment type="caution">
    <text evidence="1">The sequence shown here is derived from an EMBL/GenBank/DDBJ whole genome shotgun (WGS) entry which is preliminary data.</text>
</comment>
<dbReference type="Pfam" id="PF04170">
    <property type="entry name" value="NlpE"/>
    <property type="match status" value="1"/>
</dbReference>
<accession>A0ABT4A1D7</accession>
<dbReference type="Proteomes" id="UP001207654">
    <property type="component" value="Unassembled WGS sequence"/>
</dbReference>
<evidence type="ECO:0000313" key="1">
    <source>
        <dbReference type="EMBL" id="MCY1075109.1"/>
    </source>
</evidence>
<protein>
    <submittedName>
        <fullName evidence="1">Copper resistance protein NlpE N-terminal domain-containing protein</fullName>
    </submittedName>
</protein>
<reference evidence="1 2" key="1">
    <citation type="submission" date="2022-11" db="EMBL/GenBank/DDBJ databases">
        <title>Minimal conservation of predation-associated metabolite biosynthetic gene clusters underscores biosynthetic potential of Myxococcota including descriptions for ten novel species: Archangium lansinium sp. nov., Myxococcus landrumus sp. nov., Nannocystis bai.</title>
        <authorList>
            <person name="Ahearne A."/>
            <person name="Stevens C."/>
            <person name="Phillips K."/>
        </authorList>
    </citation>
    <scope>NUCLEOTIDE SEQUENCE [LARGE SCALE GENOMIC DNA]</scope>
    <source>
        <strain evidence="1 2">MIWBW</strain>
    </source>
</reference>
<dbReference type="InterPro" id="IPR007298">
    <property type="entry name" value="Cu-R_lipoprotein_NlpE"/>
</dbReference>
<proteinExistence type="predicted"/>
<keyword evidence="2" id="KW-1185">Reference proteome</keyword>
<sequence>MKNLLTLAAIAFVGLSCVTDGSEQPADPGRLLPPTGSYRYGVFEGRVPCGDCERIKVGLALHRNESDGSPSRYYLERIYVGKGNERYPSSGTWTTSVGTPWDADAVVIHLDDSAPPEFATYLLVDEKVLLFLDPSLELQVGNAGHSFTLSRTQ</sequence>
<gene>
    <name evidence="1" type="ORF">OV287_11460</name>
</gene>
<dbReference type="Gene3D" id="2.40.128.640">
    <property type="match status" value="1"/>
</dbReference>
<dbReference type="EMBL" id="JAPNKA010000001">
    <property type="protein sequence ID" value="MCY1075109.1"/>
    <property type="molecule type" value="Genomic_DNA"/>
</dbReference>
<name>A0ABT4A1D7_9BACT</name>
<organism evidence="1 2">
    <name type="scientific">Archangium lansingense</name>
    <dbReference type="NCBI Taxonomy" id="2995310"/>
    <lineage>
        <taxon>Bacteria</taxon>
        <taxon>Pseudomonadati</taxon>
        <taxon>Myxococcota</taxon>
        <taxon>Myxococcia</taxon>
        <taxon>Myxococcales</taxon>
        <taxon>Cystobacterineae</taxon>
        <taxon>Archangiaceae</taxon>
        <taxon>Archangium</taxon>
    </lineage>
</organism>
<evidence type="ECO:0000313" key="2">
    <source>
        <dbReference type="Proteomes" id="UP001207654"/>
    </source>
</evidence>
<dbReference type="PROSITE" id="PS51257">
    <property type="entry name" value="PROKAR_LIPOPROTEIN"/>
    <property type="match status" value="1"/>
</dbReference>
<dbReference type="RefSeq" id="WP_267534058.1">
    <property type="nucleotide sequence ID" value="NZ_JAPNKA010000001.1"/>
</dbReference>